<dbReference type="InterPro" id="IPR042099">
    <property type="entry name" value="ANL_N_sf"/>
</dbReference>
<dbReference type="PROSITE" id="PS50075">
    <property type="entry name" value="CARRIER"/>
    <property type="match status" value="2"/>
</dbReference>
<dbReference type="GO" id="GO:0044550">
    <property type="term" value="P:secondary metabolite biosynthetic process"/>
    <property type="evidence" value="ECO:0007669"/>
    <property type="project" value="TreeGrafter"/>
</dbReference>
<keyword evidence="1" id="KW-0596">Phosphopantetheine</keyword>
<dbReference type="GO" id="GO:0031177">
    <property type="term" value="F:phosphopantetheine binding"/>
    <property type="evidence" value="ECO:0007669"/>
    <property type="project" value="InterPro"/>
</dbReference>
<keyword evidence="2" id="KW-0597">Phosphoprotein</keyword>
<dbReference type="InterPro" id="IPR006162">
    <property type="entry name" value="Ppantetheine_attach_site"/>
</dbReference>
<dbReference type="Pfam" id="PF00668">
    <property type="entry name" value="Condensation"/>
    <property type="match status" value="4"/>
</dbReference>
<dbReference type="InterPro" id="IPR020845">
    <property type="entry name" value="AMP-binding_CS"/>
</dbReference>
<dbReference type="SUPFAM" id="SSF56801">
    <property type="entry name" value="Acetyl-CoA synthetase-like"/>
    <property type="match status" value="2"/>
</dbReference>
<keyword evidence="6" id="KW-1185">Reference proteome</keyword>
<name>A0A084B667_STACB</name>
<dbReference type="InterPro" id="IPR020806">
    <property type="entry name" value="PKS_PP-bd"/>
</dbReference>
<dbReference type="EMBL" id="KL647935">
    <property type="protein sequence ID" value="KEY73046.1"/>
    <property type="molecule type" value="Genomic_DNA"/>
</dbReference>
<dbReference type="PROSITE" id="PS00012">
    <property type="entry name" value="PHOSPHOPANTETHEINE"/>
    <property type="match status" value="1"/>
</dbReference>
<dbReference type="InterPro" id="IPR009081">
    <property type="entry name" value="PP-bd_ACP"/>
</dbReference>
<dbReference type="CDD" id="cd19545">
    <property type="entry name" value="FUM14_C_NRPS-like"/>
    <property type="match status" value="1"/>
</dbReference>
<dbReference type="PROSITE" id="PS00455">
    <property type="entry name" value="AMP_BINDING"/>
    <property type="match status" value="2"/>
</dbReference>
<dbReference type="GO" id="GO:0043041">
    <property type="term" value="P:amino acid activation for nonribosomal peptide biosynthetic process"/>
    <property type="evidence" value="ECO:0007669"/>
    <property type="project" value="TreeGrafter"/>
</dbReference>
<feature type="domain" description="Carrier" evidence="4">
    <location>
        <begin position="2579"/>
        <end position="2655"/>
    </location>
</feature>
<reference evidence="5 6" key="1">
    <citation type="journal article" date="2014" name="BMC Genomics">
        <title>Comparative genome sequencing reveals chemotype-specific gene clusters in the toxigenic black mold Stachybotrys.</title>
        <authorList>
            <person name="Semeiks J."/>
            <person name="Borek D."/>
            <person name="Otwinowski Z."/>
            <person name="Grishin N.V."/>
        </authorList>
    </citation>
    <scope>NUCLEOTIDE SEQUENCE [LARGE SCALE GENOMIC DNA]</scope>
    <source>
        <strain evidence="6">CBS 109288 / IBT 7711</strain>
    </source>
</reference>
<dbReference type="GO" id="GO:0005737">
    <property type="term" value="C:cytoplasm"/>
    <property type="evidence" value="ECO:0007669"/>
    <property type="project" value="TreeGrafter"/>
</dbReference>
<dbReference type="FunFam" id="3.30.300.30:FF:000015">
    <property type="entry name" value="Nonribosomal peptide synthase SidD"/>
    <property type="match status" value="2"/>
</dbReference>
<gene>
    <name evidence="5" type="ORF">S7711_06120</name>
</gene>
<dbReference type="Proteomes" id="UP000028045">
    <property type="component" value="Unassembled WGS sequence"/>
</dbReference>
<dbReference type="NCBIfam" id="TIGR01733">
    <property type="entry name" value="AA-adenyl-dom"/>
    <property type="match status" value="2"/>
</dbReference>
<organism evidence="5 6">
    <name type="scientific">Stachybotrys chartarum (strain CBS 109288 / IBT 7711)</name>
    <name type="common">Toxic black mold</name>
    <name type="synonym">Stilbospora chartarum</name>
    <dbReference type="NCBI Taxonomy" id="1280523"/>
    <lineage>
        <taxon>Eukaryota</taxon>
        <taxon>Fungi</taxon>
        <taxon>Dikarya</taxon>
        <taxon>Ascomycota</taxon>
        <taxon>Pezizomycotina</taxon>
        <taxon>Sordariomycetes</taxon>
        <taxon>Hypocreomycetidae</taxon>
        <taxon>Hypocreales</taxon>
        <taxon>Stachybotryaceae</taxon>
        <taxon>Stachybotrys</taxon>
    </lineage>
</organism>
<dbReference type="InterPro" id="IPR010071">
    <property type="entry name" value="AA_adenyl_dom"/>
</dbReference>
<dbReference type="InterPro" id="IPR036736">
    <property type="entry name" value="ACP-like_sf"/>
</dbReference>
<evidence type="ECO:0000313" key="5">
    <source>
        <dbReference type="EMBL" id="KEY73046.1"/>
    </source>
</evidence>
<keyword evidence="3" id="KW-0436">Ligase</keyword>
<sequence>MATGSVLSLQDVNDGVLIQIAKDCSIAVDDIEDVYACTPFQSGLLTDSDTYVQRFIHSLDTFVDLDRFSAALNEVVDLNHTLRTRVVDCDLGLVQVVVRRAQPLSNYVQRPTNPDIEQYLHHDRCQPMHLATPMARFAIVGRKLITTIHHAISDHYSLKFLIADTWSVYQHQAPSQHAPFKEFVKYCGSLENKTAVMFWKSQFQGGTPEIFPSVPAGHSVKASQSMSRDVILKKKAPAPLMPAYIEAAWSITAADYTDSDSIAFGFVMSGRSPALAGVETTLGPTITTVPMQVNLKPTTTIQQLLKSRNQTRRLLSTSPALQYGLANIRRNVSDEARIASGFQTVLNILHEADTEADTPGMTLEAELDIHRAYGLVLTCTLKETGVLFKVAFDNAVLPEDQMDRVLRQLEHRLKVLIDSPSKTAIGQLQRLNFGDTLELMNWNKHVSETTEKRVHDLFAIQARAIPDDMAVDAWDGKATYRELDCMTNNLAHELLHDCRVSAQEPVAFAMERSLSLVVAVLGIMKAGGICVPIDISLPTCRKENIAQISEARTILMTTFDESISGHTSHVIRLDREARPAVSEVVESSSNHAAYILFTSGSSGQPKGVVLEHRSLSSSFSNFGSQVGWTRGTRVLQFAAPAWDACALEVLGPLIAGGCVCIPSGDEREAGLAEYITANRIDFAIQTPTALRNLRLKDVPTLKSLMSAGEPIPPDAARTWGGKLRLFNGWGPCETSVCAAIAELTPASVYPDTIGRPVGSALWIVNRQDSRQLLPIGAVGEILVEGPGVAREYLKDPTKTRASFISPPPFVPKRGTFDQKLYRTGDLGKFNPDGSITFIGRQDNQVKVRGQRFELAEVEQVLTSHPHVDSAAVAVHQSPSKDHKDLVAVLALSLDSGYSSPNEGAADDLRQVFVNEDNHAQLQAICDFAKAKLPTFMVPTVWLVVVDLPQMTSTKLDRVKIKNWLNGLDLSGARDIMGGRGNQGSSSSSAITPPVNNTEKALHSAWCAVLAIEEEKIGRQSSFVKLGGDSITAMQVATRCRRQGLRISVSILLRAETLADAAIQIEPIKKASSIPSLAPEDEALERSLSPIQKFLVDNGGPAMNNWFNQSFLLEINSSYTMPPSRLQQAFQRLVAQHSMLRARFSHSKDHCGNITLVQKVTSQNATGHWRFRAHLGVDAEECLQEIVDASQASLDIVEGPVFSADLICLRTGKTLLFMAAHHLVIDLVSWRILWEDLENILRDETYTLPPSLPFPLWIQQQADKLSSPAEASPEPNRPTWPKADVDFWKMRDRIPTMGEMRSIQRSLSPEGTQTIMGDSCNAPLNTTPVVLMLTAVIQSFHRVFADRGSPALYVEGHGRDFDINSALDPSRTVGWFTTMMPLAAGGIDAVTSLEEAVIAVKDCYWSASAAATEQFTRRVLELDSFRRNDVEIIFNFAGRLQQVTKQDALFRLWNHPSVKIKAASAEAEHVGLISILVYIDEMDKLVVTLDYNCHMAHQDRIALWACEITKYLEVLLTQLPTKATKLTLSDLPLLKAPNSVSHIHARLAEAGIAQENVESIYPCTALQEGILFAQMKHDWKGDEYRDRFAFQLASQVSREVDAARVVGAWKALCKAHPILRTVFITGLSSEGAFQQIVLKHTEPLVSIEQVPAGCSDIGDLFSRQSRPPFEQAKPPHRMSLYTGLGSVVYAILEISHTAIDARTMRVIWEQIGQEYTRPSSISNGRNFSDYVAWLQAQERVVREYWKTYLAAAQPCLLPQDAADTTSNYMTKGPKVPFMNARKLLTFCQECGITVANFMQAAWGAVLRTFTELPSVYFGCLRSDEDGLDGASGILGPLVTMLICKFNLGDGDVTPSQLLEAARNDSIKWMQHSGCSLAQLHDDLGLLESPLFDTIMTIQHAWPSNLALTGGDLVVKAIDGEDPTEYSISVNVHYSKDELRIQLSYQRAKLSDSLIENIADSFAAVIVRMIESPGQALLPSLKREIAAREALSKEESKAIDSTDILLLSTWNERNPEAVEECFPHRVRDICSQRPLAPAVCSWDRNLSYSQLESLSDYLAYEIVTSYGIGAETIVPFFCEKAASAIVVILGILKAGAAFLPMDITHSPDRLAAVLDDAGASLVLVNSTALRERMSACTSQRVVLVDIDALIDEGRKRKSDEIRVKLDSIALTPSNAAYVVYTSGSTGKPKGILVEHRSIATSAAEHAGRIGITPDSRLLQLANFPFDLSVGDIMYALYWGACLCMPSEKERVDDIAGAINRLKANFLWATPTHAALLANEDVPTLKTMSLIGEPLRQENIETWAPRLRLTNSYGPAEAVVMVSCRDVTVGDNSQDIGYPSCCRFWVVDPDNHDILVPIGTTGELVIEGPVVARGYINNPKATAAAFIDPPAWTKNLEFASLNLSTQKFYKTGDLATQASENSFICGGRKDTQIKINGLRIELGEIEYHLNHDADPGWHWVVEVIQPSTSKDVCLAAFFEIKDPDLEEVRDSRRNAQSDYELLPPLTVKATAAKDMLKRLVPAYMVPDYFIHLRKLPTTSSMKTDRRSLRAIAAQFSLEKLLAYGVFENFQPLDQALLTETREEVVDDEVFMQQAWADVLGVQMDALKANDDFFKVGGNSIRAMHLVARLRKAQRILSVADIFKASTLSDMATKTASLLDTDKNSAEDHASSISTQIISSNSIPRITELAERWTWLKSDNIESVAPATDTQAWMLAVGDLAGHGFDDSVSLTPPMDRMLDLSKLQRACQEVLRQHPILRTVFLQHDSQLFQVILRSPPVKQVHIWPGGYSGTQELQNPSGTRILKTLPRFYLSGKDDRCSNLRLKVHHALYDAISLGHVLDDLSTAYGGRAIAAKPSQFHEWAWRTRLEDKTSTQNFWKTLLHRSMSHSLTSGLTSPVSGNPADSKISVSVPFGNLASPHGTAATVLNAAWSLVLSRTLKKQDIVFGYVSANRYSAHTADIEKVAGPCINILPMRASLSAYPSFATLVAGLQQQSSNSIPHHHLGFRSIIKECTEWPMSRFNSLVVFQNHESLSGLVKIGDIDCKFSGEGRVGDSADIWLAAVPQADRLNIDLHYSSLNIPHDQAHRMSASLEAILAGLPGIWAKTASEITNSPDGNKNDDFLFTELGEQDEDLVLVHATGQSHRQTITGDPGHGRERHLCDLVNSVLHTRHYCYLLEDAASG</sequence>
<evidence type="ECO:0000313" key="6">
    <source>
        <dbReference type="Proteomes" id="UP000028045"/>
    </source>
</evidence>
<dbReference type="PANTHER" id="PTHR45527:SF16">
    <property type="entry name" value="NONRIBOSOMAL PEPTIDE SYNTHASE ATNA-RELATED"/>
    <property type="match status" value="1"/>
</dbReference>
<protein>
    <recommendedName>
        <fullName evidence="4">Carrier domain-containing protein</fullName>
    </recommendedName>
</protein>
<accession>A0A084B667</accession>
<dbReference type="SMART" id="SM00823">
    <property type="entry name" value="PKS_PP"/>
    <property type="match status" value="2"/>
</dbReference>
<proteinExistence type="predicted"/>
<dbReference type="Pfam" id="PF00501">
    <property type="entry name" value="AMP-binding"/>
    <property type="match status" value="2"/>
</dbReference>
<dbReference type="Gene3D" id="3.30.300.30">
    <property type="match status" value="2"/>
</dbReference>
<evidence type="ECO:0000256" key="1">
    <source>
        <dbReference type="ARBA" id="ARBA00022450"/>
    </source>
</evidence>
<dbReference type="CDD" id="cd05918">
    <property type="entry name" value="A_NRPS_SidN3_like"/>
    <property type="match status" value="2"/>
</dbReference>
<evidence type="ECO:0000256" key="3">
    <source>
        <dbReference type="ARBA" id="ARBA00022598"/>
    </source>
</evidence>
<dbReference type="GO" id="GO:0016874">
    <property type="term" value="F:ligase activity"/>
    <property type="evidence" value="ECO:0007669"/>
    <property type="project" value="UniProtKB-KW"/>
</dbReference>
<dbReference type="Gene3D" id="3.30.559.10">
    <property type="entry name" value="Chloramphenicol acetyltransferase-like domain"/>
    <property type="match status" value="4"/>
</dbReference>
<dbReference type="PANTHER" id="PTHR45527">
    <property type="entry name" value="NONRIBOSOMAL PEPTIDE SYNTHETASE"/>
    <property type="match status" value="1"/>
</dbReference>
<evidence type="ECO:0000256" key="2">
    <source>
        <dbReference type="ARBA" id="ARBA00022553"/>
    </source>
</evidence>
<dbReference type="Gene3D" id="3.40.50.12780">
    <property type="entry name" value="N-terminal domain of ligase-like"/>
    <property type="match status" value="2"/>
</dbReference>
<dbReference type="HOGENOM" id="CLU_000022_60_4_1"/>
<dbReference type="SUPFAM" id="SSF52777">
    <property type="entry name" value="CoA-dependent acyltransferases"/>
    <property type="match status" value="8"/>
</dbReference>
<dbReference type="SUPFAM" id="SSF47336">
    <property type="entry name" value="ACP-like"/>
    <property type="match status" value="2"/>
</dbReference>
<dbReference type="OrthoDB" id="416786at2759"/>
<feature type="domain" description="Carrier" evidence="4">
    <location>
        <begin position="992"/>
        <end position="1068"/>
    </location>
</feature>
<dbReference type="Gene3D" id="1.10.1200.10">
    <property type="entry name" value="ACP-like"/>
    <property type="match status" value="2"/>
</dbReference>
<dbReference type="InterPro" id="IPR000873">
    <property type="entry name" value="AMP-dep_synth/lig_dom"/>
</dbReference>
<dbReference type="Pfam" id="PF00550">
    <property type="entry name" value="PP-binding"/>
    <property type="match status" value="2"/>
</dbReference>
<evidence type="ECO:0000259" key="4">
    <source>
        <dbReference type="PROSITE" id="PS50075"/>
    </source>
</evidence>
<dbReference type="Gene3D" id="3.30.559.30">
    <property type="entry name" value="Nonribosomal peptide synthetase, condensation domain"/>
    <property type="match status" value="4"/>
</dbReference>
<dbReference type="InterPro" id="IPR001242">
    <property type="entry name" value="Condensation_dom"/>
</dbReference>
<dbReference type="CDD" id="cd19542">
    <property type="entry name" value="CT_NRPS-like"/>
    <property type="match status" value="1"/>
</dbReference>
<dbReference type="InterPro" id="IPR045851">
    <property type="entry name" value="AMP-bd_C_sf"/>
</dbReference>
<dbReference type="InterPro" id="IPR023213">
    <property type="entry name" value="CAT-like_dom_sf"/>
</dbReference>